<protein>
    <submittedName>
        <fullName evidence="1">Uncharacterized protein</fullName>
    </submittedName>
</protein>
<proteinExistence type="predicted"/>
<dbReference type="Proteomes" id="UP000290565">
    <property type="component" value="Unassembled WGS sequence"/>
</dbReference>
<evidence type="ECO:0000313" key="2">
    <source>
        <dbReference type="Proteomes" id="UP000290565"/>
    </source>
</evidence>
<reference evidence="1 2" key="1">
    <citation type="submission" date="2015-04" db="EMBL/GenBank/DDBJ databases">
        <title>Comparative genomics of rhizobia nodulating Arachis hypogaea in China.</title>
        <authorList>
            <person name="Li Y."/>
        </authorList>
    </citation>
    <scope>NUCLEOTIDE SEQUENCE [LARGE SCALE GENOMIC DNA]</scope>
    <source>
        <strain evidence="1 2">CCBAU 51787</strain>
    </source>
</reference>
<organism evidence="1 2">
    <name type="scientific">Bradyrhizobium zhanjiangense</name>
    <dbReference type="NCBI Taxonomy" id="1325107"/>
    <lineage>
        <taxon>Bacteria</taxon>
        <taxon>Pseudomonadati</taxon>
        <taxon>Pseudomonadota</taxon>
        <taxon>Alphaproteobacteria</taxon>
        <taxon>Hyphomicrobiales</taxon>
        <taxon>Nitrobacteraceae</taxon>
        <taxon>Bradyrhizobium</taxon>
    </lineage>
</organism>
<dbReference type="EMBL" id="LBJM01000014">
    <property type="protein sequence ID" value="RXH41634.1"/>
    <property type="molecule type" value="Genomic_DNA"/>
</dbReference>
<dbReference type="AlphaFoldDB" id="A0A4V1L4I9"/>
<evidence type="ECO:0000313" key="1">
    <source>
        <dbReference type="EMBL" id="RXH41634.1"/>
    </source>
</evidence>
<accession>A0A4V1L4I9</accession>
<sequence length="72" mass="7907">MARCFKCSADSLEIGGAINAEPTFGLIRTSKKSQIEHFGMRIVEHDLEKRPLRSKKGVARVVKCSPKPGTPP</sequence>
<comment type="caution">
    <text evidence="1">The sequence shown here is derived from an EMBL/GenBank/DDBJ whole genome shotgun (WGS) entry which is preliminary data.</text>
</comment>
<gene>
    <name evidence="1" type="ORF">XH94_06480</name>
</gene>
<name>A0A4V1L4I9_9BRAD</name>